<dbReference type="InterPro" id="IPR002068">
    <property type="entry name" value="A-crystallin/Hsp20_dom"/>
</dbReference>
<keyword evidence="4" id="KW-1133">Transmembrane helix</keyword>
<dbReference type="Gene3D" id="2.60.40.790">
    <property type="match status" value="1"/>
</dbReference>
<feature type="region of interest" description="Disordered" evidence="3">
    <location>
        <begin position="110"/>
        <end position="146"/>
    </location>
</feature>
<sequence>MQGEKERIVDFEPLVKWDKGEESDTIELHVGGFRKGQLRVQVNNLGTLLVTGERQLEDKISWSRFRREFKLEKEYCLHSIRAKLGNGVLHIVVPRKLEVKSPIRLVNSQQAVPAEKTEPADRKENNHQPLAGVNHQPGEPDQTGTGSYERERVWMNGACWRLQFVSRRRVLQISVAVLAAAVTGTGIYLASKYLLDHRNGLIMPGPTQYTTAIQQN</sequence>
<feature type="compositionally biased region" description="Basic and acidic residues" evidence="3">
    <location>
        <begin position="115"/>
        <end position="126"/>
    </location>
</feature>
<name>A0AAN7JCF0_9MYRT</name>
<keyword evidence="4" id="KW-0472">Membrane</keyword>
<dbReference type="PROSITE" id="PS01031">
    <property type="entry name" value="SHSP"/>
    <property type="match status" value="1"/>
</dbReference>
<feature type="transmembrane region" description="Helical" evidence="4">
    <location>
        <begin position="170"/>
        <end position="190"/>
    </location>
</feature>
<organism evidence="6 7">
    <name type="scientific">Trapa incisa</name>
    <dbReference type="NCBI Taxonomy" id="236973"/>
    <lineage>
        <taxon>Eukaryota</taxon>
        <taxon>Viridiplantae</taxon>
        <taxon>Streptophyta</taxon>
        <taxon>Embryophyta</taxon>
        <taxon>Tracheophyta</taxon>
        <taxon>Spermatophyta</taxon>
        <taxon>Magnoliopsida</taxon>
        <taxon>eudicotyledons</taxon>
        <taxon>Gunneridae</taxon>
        <taxon>Pentapetalae</taxon>
        <taxon>rosids</taxon>
        <taxon>malvids</taxon>
        <taxon>Myrtales</taxon>
        <taxon>Lythraceae</taxon>
        <taxon>Trapa</taxon>
    </lineage>
</organism>
<evidence type="ECO:0000313" key="6">
    <source>
        <dbReference type="EMBL" id="KAK4746541.1"/>
    </source>
</evidence>
<dbReference type="CDD" id="cd06464">
    <property type="entry name" value="ACD_sHsps-like"/>
    <property type="match status" value="1"/>
</dbReference>
<keyword evidence="4" id="KW-0812">Transmembrane</keyword>
<evidence type="ECO:0000256" key="2">
    <source>
        <dbReference type="RuleBase" id="RU003616"/>
    </source>
</evidence>
<dbReference type="SUPFAM" id="SSF49764">
    <property type="entry name" value="HSP20-like chaperones"/>
    <property type="match status" value="1"/>
</dbReference>
<gene>
    <name evidence="6" type="ORF">SAY87_012853</name>
</gene>
<evidence type="ECO:0000259" key="5">
    <source>
        <dbReference type="PROSITE" id="PS01031"/>
    </source>
</evidence>
<keyword evidence="7" id="KW-1185">Reference proteome</keyword>
<dbReference type="AlphaFoldDB" id="A0AAN7JCF0"/>
<comment type="caution">
    <text evidence="6">The sequence shown here is derived from an EMBL/GenBank/DDBJ whole genome shotgun (WGS) entry which is preliminary data.</text>
</comment>
<dbReference type="InterPro" id="IPR008978">
    <property type="entry name" value="HSP20-like_chaperone"/>
</dbReference>
<dbReference type="Pfam" id="PF00011">
    <property type="entry name" value="HSP20"/>
    <property type="match status" value="1"/>
</dbReference>
<comment type="similarity">
    <text evidence="1 2">Belongs to the small heat shock protein (HSP20) family.</text>
</comment>
<evidence type="ECO:0000256" key="4">
    <source>
        <dbReference type="SAM" id="Phobius"/>
    </source>
</evidence>
<accession>A0AAN7JCF0</accession>
<evidence type="ECO:0000313" key="7">
    <source>
        <dbReference type="Proteomes" id="UP001345219"/>
    </source>
</evidence>
<protein>
    <recommendedName>
        <fullName evidence="5">SHSP domain-containing protein</fullName>
    </recommendedName>
</protein>
<evidence type="ECO:0000256" key="3">
    <source>
        <dbReference type="SAM" id="MobiDB-lite"/>
    </source>
</evidence>
<evidence type="ECO:0000256" key="1">
    <source>
        <dbReference type="PROSITE-ProRule" id="PRU00285"/>
    </source>
</evidence>
<dbReference type="Proteomes" id="UP001345219">
    <property type="component" value="Chromosome 10"/>
</dbReference>
<proteinExistence type="inferred from homology"/>
<dbReference type="EMBL" id="JAXIOK010000021">
    <property type="protein sequence ID" value="KAK4746541.1"/>
    <property type="molecule type" value="Genomic_DNA"/>
</dbReference>
<reference evidence="6 7" key="1">
    <citation type="journal article" date="2023" name="Hortic Res">
        <title>Pangenome of water caltrop reveals structural variations and asymmetric subgenome divergence after allopolyploidization.</title>
        <authorList>
            <person name="Zhang X."/>
            <person name="Chen Y."/>
            <person name="Wang L."/>
            <person name="Yuan Y."/>
            <person name="Fang M."/>
            <person name="Shi L."/>
            <person name="Lu R."/>
            <person name="Comes H.P."/>
            <person name="Ma Y."/>
            <person name="Chen Y."/>
            <person name="Huang G."/>
            <person name="Zhou Y."/>
            <person name="Zheng Z."/>
            <person name="Qiu Y."/>
        </authorList>
    </citation>
    <scope>NUCLEOTIDE SEQUENCE [LARGE SCALE GENOMIC DNA]</scope>
    <source>
        <tissue evidence="6">Roots</tissue>
    </source>
</reference>
<feature type="domain" description="SHSP" evidence="5">
    <location>
        <begin position="6"/>
        <end position="111"/>
    </location>
</feature>